<dbReference type="NCBIfam" id="NF000672">
    <property type="entry name" value="PRK00033.1-5"/>
    <property type="match status" value="1"/>
</dbReference>
<dbReference type="NCBIfam" id="NF000670">
    <property type="entry name" value="PRK00033.1-3"/>
    <property type="match status" value="1"/>
</dbReference>
<name>A0A2D0JQ56_9GAMM</name>
<dbReference type="EMBL" id="NITZ01000010">
    <property type="protein sequence ID" value="PHM48458.1"/>
    <property type="molecule type" value="Genomic_DNA"/>
</dbReference>
<feature type="domain" description="Adaptor protein ClpS core" evidence="2">
    <location>
        <begin position="30"/>
        <end position="108"/>
    </location>
</feature>
<dbReference type="InterPro" id="IPR003769">
    <property type="entry name" value="ClpS_core"/>
</dbReference>
<dbReference type="Pfam" id="PF02617">
    <property type="entry name" value="ClpS"/>
    <property type="match status" value="1"/>
</dbReference>
<dbReference type="InterPro" id="IPR022935">
    <property type="entry name" value="ClpS"/>
</dbReference>
<dbReference type="GO" id="GO:0006508">
    <property type="term" value="P:proteolysis"/>
    <property type="evidence" value="ECO:0007669"/>
    <property type="project" value="UniProtKB-UniRule"/>
</dbReference>
<dbReference type="PANTHER" id="PTHR33473">
    <property type="entry name" value="ATP-DEPENDENT CLP PROTEASE ADAPTER PROTEIN CLPS1, CHLOROPLASTIC"/>
    <property type="match status" value="1"/>
</dbReference>
<accession>A0A2D0JQ56</accession>
<comment type="function">
    <text evidence="1">Involved in the modulation of the specificity of the ClpAP-mediated ATP-dependent protein degradation.</text>
</comment>
<dbReference type="GO" id="GO:0030163">
    <property type="term" value="P:protein catabolic process"/>
    <property type="evidence" value="ECO:0007669"/>
    <property type="project" value="InterPro"/>
</dbReference>
<evidence type="ECO:0000313" key="3">
    <source>
        <dbReference type="EMBL" id="PHM48458.1"/>
    </source>
</evidence>
<organism evidence="3 4">
    <name type="scientific">Xenorhabdus miraniensis</name>
    <dbReference type="NCBI Taxonomy" id="351674"/>
    <lineage>
        <taxon>Bacteria</taxon>
        <taxon>Pseudomonadati</taxon>
        <taxon>Pseudomonadota</taxon>
        <taxon>Gammaproteobacteria</taxon>
        <taxon>Enterobacterales</taxon>
        <taxon>Morganellaceae</taxon>
        <taxon>Xenorhabdus</taxon>
    </lineage>
</organism>
<reference evidence="3 4" key="1">
    <citation type="journal article" date="2017" name="Nat. Microbiol.">
        <title>Natural product diversity associated with the nematode symbionts Photorhabdus and Xenorhabdus.</title>
        <authorList>
            <person name="Tobias N.J."/>
            <person name="Wolff H."/>
            <person name="Djahanschiri B."/>
            <person name="Grundmann F."/>
            <person name="Kronenwerth M."/>
            <person name="Shi Y.M."/>
            <person name="Simonyi S."/>
            <person name="Grun P."/>
            <person name="Shapiro-Ilan D."/>
            <person name="Pidot S.J."/>
            <person name="Stinear T.P."/>
            <person name="Ebersberger I."/>
            <person name="Bode H.B."/>
        </authorList>
    </citation>
    <scope>NUCLEOTIDE SEQUENCE [LARGE SCALE GENOMIC DNA]</scope>
    <source>
        <strain evidence="3 4">DSM 17902</strain>
    </source>
</reference>
<dbReference type="GO" id="GO:0008233">
    <property type="term" value="F:peptidase activity"/>
    <property type="evidence" value="ECO:0007669"/>
    <property type="project" value="UniProtKB-KW"/>
</dbReference>
<dbReference type="SUPFAM" id="SSF54736">
    <property type="entry name" value="ClpS-like"/>
    <property type="match status" value="1"/>
</dbReference>
<evidence type="ECO:0000313" key="4">
    <source>
        <dbReference type="Proteomes" id="UP000221980"/>
    </source>
</evidence>
<dbReference type="Proteomes" id="UP000221980">
    <property type="component" value="Unassembled WGS sequence"/>
</dbReference>
<dbReference type="Gene3D" id="3.30.1390.10">
    <property type="match status" value="1"/>
</dbReference>
<keyword evidence="3" id="KW-0378">Hydrolase</keyword>
<proteinExistence type="inferred from homology"/>
<gene>
    <name evidence="1 3" type="primary">clpS</name>
    <name evidence="3" type="ORF">Xmir_02258</name>
</gene>
<comment type="caution">
    <text evidence="3">The sequence shown here is derived from an EMBL/GenBank/DDBJ whole genome shotgun (WGS) entry which is preliminary data.</text>
</comment>
<dbReference type="InterPro" id="IPR014719">
    <property type="entry name" value="Ribosomal_bL12_C/ClpS-like"/>
</dbReference>
<dbReference type="PANTHER" id="PTHR33473:SF19">
    <property type="entry name" value="ATP-DEPENDENT CLP PROTEASE ADAPTER PROTEIN CLPS"/>
    <property type="match status" value="1"/>
</dbReference>
<sequence length="112" mass="12974">MPSGRIMTEFYNDLKVEEFIEDDAKQKLQPPSMYKVVLNNDDYTPMEFVVDVLRKFFSYDVEKATQLMLDVHYKGKAVCGIYTAEVAETKAAQVNMYAKEHEHPLLCTLEKV</sequence>
<evidence type="ECO:0000259" key="2">
    <source>
        <dbReference type="Pfam" id="PF02617"/>
    </source>
</evidence>
<keyword evidence="3" id="KW-0645">Protease</keyword>
<protein>
    <recommendedName>
        <fullName evidence="1">ATP-dependent Clp protease adapter protein ClpS</fullName>
    </recommendedName>
</protein>
<evidence type="ECO:0000256" key="1">
    <source>
        <dbReference type="HAMAP-Rule" id="MF_00302"/>
    </source>
</evidence>
<comment type="similarity">
    <text evidence="1">Belongs to the ClpS family.</text>
</comment>
<dbReference type="HAMAP" id="MF_00302">
    <property type="entry name" value="ClpS"/>
    <property type="match status" value="1"/>
</dbReference>
<dbReference type="FunFam" id="3.30.1390.10:FF:000002">
    <property type="entry name" value="ATP-dependent Clp protease adapter protein ClpS"/>
    <property type="match status" value="1"/>
</dbReference>
<comment type="subunit">
    <text evidence="1">Binds to the N-terminal domain of the chaperone ClpA.</text>
</comment>
<dbReference type="AlphaFoldDB" id="A0A2D0JQ56"/>
<keyword evidence="4" id="KW-1185">Reference proteome</keyword>